<dbReference type="InterPro" id="IPR011335">
    <property type="entry name" value="Restrct_endonuc-II-like"/>
</dbReference>
<dbReference type="EMBL" id="CAACYH010000004">
    <property type="protein sequence ID" value="VFB13838.1"/>
    <property type="molecule type" value="Genomic_DNA"/>
</dbReference>
<dbReference type="Gene3D" id="3.40.1350.10">
    <property type="match status" value="1"/>
</dbReference>
<accession>A0A2R3MTF1</accession>
<evidence type="ECO:0000313" key="2">
    <source>
        <dbReference type="EMBL" id="VFB13838.1"/>
    </source>
</evidence>
<protein>
    <submittedName>
        <fullName evidence="2">Domain of uncharacterized function (DUF1887)</fullName>
    </submittedName>
</protein>
<name>A0A2R3MTF1_9BACE</name>
<dbReference type="OrthoDB" id="9785117at2"/>
<dbReference type="InterPro" id="IPR011856">
    <property type="entry name" value="tRNA_endonuc-like_dom_sf"/>
</dbReference>
<dbReference type="KEGG" id="bhf:C3V43_11250"/>
<dbReference type="InterPro" id="IPR015093">
    <property type="entry name" value="Card1_endonucl_dom"/>
</dbReference>
<reference evidence="2 3" key="1">
    <citation type="submission" date="2019-02" db="EMBL/GenBank/DDBJ databases">
        <authorList>
            <consortium name="Pathogen Informatics"/>
        </authorList>
    </citation>
    <scope>NUCLEOTIDE SEQUENCE [LARGE SCALE GENOMIC DNA]</scope>
    <source>
        <strain evidence="2 3">3012STDY7078512</strain>
    </source>
</reference>
<proteinExistence type="predicted"/>
<dbReference type="GO" id="GO:0003676">
    <property type="term" value="F:nucleic acid binding"/>
    <property type="evidence" value="ECO:0007669"/>
    <property type="project" value="InterPro"/>
</dbReference>
<dbReference type="SUPFAM" id="SSF52980">
    <property type="entry name" value="Restriction endonuclease-like"/>
    <property type="match status" value="1"/>
</dbReference>
<dbReference type="Proteomes" id="UP000396835">
    <property type="component" value="Unassembled WGS sequence"/>
</dbReference>
<dbReference type="Gene3D" id="3.40.50.10770">
    <property type="entry name" value="Hypothetical protein VC1899 like domain (Restriction endonuclease-like)"/>
    <property type="match status" value="1"/>
</dbReference>
<sequence length="383" mass="43745">MDMRMAKIHITLVGGQPAPVYNGIVATNPDRVVYIYSQESLQVVETLRKEVDLPEDEQDPLDATDPQKIMARIRALKEKYVGDEVTLNISSGLKSWSHLFGREFEKESNATVVYMDQNNVLWNYRTMQGNSDFSFDMFKLFRLYGNPIDNHFTPFDEYTEADEECYKKIEQIRTGEFHSEFNSLLTLLSKPQQNVLKNQPSDTFETKNGSSVTWEKPTNEKKGFVRISLQGKKGSKEITLKAPHAIELAFNSGWFEYKVANMLSHWKRAKDICMNCRFPFKANVDKNEVDIIVNAGSKLLFVECKTQINSTTDIDKFNSVVRGYGGTASKALFVTDARMTDMAKGKCKEYGIITFSLQEPHLLEAERALFLMLESELLNINAK</sequence>
<feature type="domain" description="Card1 endonuclease" evidence="1">
    <location>
        <begin position="251"/>
        <end position="349"/>
    </location>
</feature>
<dbReference type="AlphaFoldDB" id="A0A2R3MTF1"/>
<dbReference type="Pfam" id="PF09002">
    <property type="entry name" value="Card1_endonuc"/>
    <property type="match status" value="1"/>
</dbReference>
<evidence type="ECO:0000259" key="1">
    <source>
        <dbReference type="Pfam" id="PF09002"/>
    </source>
</evidence>
<evidence type="ECO:0000313" key="3">
    <source>
        <dbReference type="Proteomes" id="UP000396835"/>
    </source>
</evidence>
<organism evidence="2 3">
    <name type="scientific">Prevotella heparinolytica</name>
    <dbReference type="NCBI Taxonomy" id="28113"/>
    <lineage>
        <taxon>Bacteria</taxon>
        <taxon>Pseudomonadati</taxon>
        <taxon>Bacteroidota</taxon>
        <taxon>Bacteroidia</taxon>
        <taxon>Bacteroidales</taxon>
        <taxon>Bacteroidaceae</taxon>
        <taxon>Bacteroides</taxon>
    </lineage>
</organism>
<gene>
    <name evidence="2" type="ORF">NCTC7812_01368</name>
</gene>